<sequence length="195" mass="21344">MVLFIEILLIGVGLSMDAFAVSICKGLGMTKVNRKQALTIGLYFGGFQALMPFIGYMLGIRFEKYITSIDHWIAFILLGFIGSKMVYEAVKEKDDDAVVEKDLALNQGEMLLLAIATSIDALAVGIMFAFTYDSLNIYWAIAIIGLTTFVLSIIGVIVGNFFGNKYKKKSEIAGGIILILIGVKILLEHLGIISF</sequence>
<evidence type="ECO:0000256" key="4">
    <source>
        <dbReference type="ARBA" id="ARBA00022989"/>
    </source>
</evidence>
<dbReference type="RefSeq" id="WP_117919261.1">
    <property type="nucleotide sequence ID" value="NZ_QRUL01000007.1"/>
</dbReference>
<feature type="transmembrane region" description="Helical" evidence="8">
    <location>
        <begin position="174"/>
        <end position="193"/>
    </location>
</feature>
<comment type="caution">
    <text evidence="9">The sequence shown here is derived from an EMBL/GenBank/DDBJ whole genome shotgun (WGS) entry which is preliminary data.</text>
</comment>
<comment type="subcellular location">
    <subcellularLocation>
        <location evidence="8">Cell membrane</location>
        <topology evidence="8">Multi-pass membrane protein</topology>
    </subcellularLocation>
</comment>
<evidence type="ECO:0000256" key="6">
    <source>
        <dbReference type="ARBA" id="ARBA00023136"/>
    </source>
</evidence>
<dbReference type="PANTHER" id="PTHR35529:SF1">
    <property type="entry name" value="MANGANESE EFFLUX PUMP MNTP-RELATED"/>
    <property type="match status" value="1"/>
</dbReference>
<dbReference type="InterPro" id="IPR022929">
    <property type="entry name" value="Put_MntP"/>
</dbReference>
<protein>
    <recommendedName>
        <fullName evidence="8">Putative manganese efflux pump MntP</fullName>
    </recommendedName>
</protein>
<evidence type="ECO:0000256" key="3">
    <source>
        <dbReference type="ARBA" id="ARBA00022692"/>
    </source>
</evidence>
<dbReference type="PANTHER" id="PTHR35529">
    <property type="entry name" value="MANGANESE EFFLUX PUMP MNTP-RELATED"/>
    <property type="match status" value="1"/>
</dbReference>
<dbReference type="AlphaFoldDB" id="A0A413ZZK0"/>
<evidence type="ECO:0000256" key="5">
    <source>
        <dbReference type="ARBA" id="ARBA00023065"/>
    </source>
</evidence>
<name>A0A413ZZK0_9FIRM</name>
<dbReference type="HAMAP" id="MF_01521">
    <property type="entry name" value="MntP_pump"/>
    <property type="match status" value="1"/>
</dbReference>
<feature type="transmembrane region" description="Helical" evidence="8">
    <location>
        <begin position="72"/>
        <end position="90"/>
    </location>
</feature>
<keyword evidence="2 8" id="KW-1003">Cell membrane</keyword>
<dbReference type="InterPro" id="IPR003810">
    <property type="entry name" value="Mntp/YtaF"/>
</dbReference>
<organism evidence="9 10">
    <name type="scientific">Agathobacter rectalis</name>
    <dbReference type="NCBI Taxonomy" id="39491"/>
    <lineage>
        <taxon>Bacteria</taxon>
        <taxon>Bacillati</taxon>
        <taxon>Bacillota</taxon>
        <taxon>Clostridia</taxon>
        <taxon>Lachnospirales</taxon>
        <taxon>Lachnospiraceae</taxon>
        <taxon>Agathobacter</taxon>
    </lineage>
</organism>
<keyword evidence="6 8" id="KW-0472">Membrane</keyword>
<keyword evidence="5 8" id="KW-0406">Ion transport</keyword>
<evidence type="ECO:0000256" key="1">
    <source>
        <dbReference type="ARBA" id="ARBA00022448"/>
    </source>
</evidence>
<evidence type="ECO:0000256" key="2">
    <source>
        <dbReference type="ARBA" id="ARBA00022475"/>
    </source>
</evidence>
<evidence type="ECO:0000256" key="7">
    <source>
        <dbReference type="ARBA" id="ARBA00023211"/>
    </source>
</evidence>
<feature type="transmembrane region" description="Helical" evidence="8">
    <location>
        <begin position="137"/>
        <end position="162"/>
    </location>
</feature>
<comment type="similarity">
    <text evidence="8">Belongs to the MntP (TC 9.B.29) family.</text>
</comment>
<accession>A0A413ZZK0</accession>
<reference evidence="9 10" key="1">
    <citation type="submission" date="2018-08" db="EMBL/GenBank/DDBJ databases">
        <title>A genome reference for cultivated species of the human gut microbiota.</title>
        <authorList>
            <person name="Zou Y."/>
            <person name="Xue W."/>
            <person name="Luo G."/>
        </authorList>
    </citation>
    <scope>NUCLEOTIDE SEQUENCE [LARGE SCALE GENOMIC DNA]</scope>
    <source>
        <strain evidence="9 10">AM36-3AA</strain>
    </source>
</reference>
<dbReference type="Pfam" id="PF02659">
    <property type="entry name" value="Mntp"/>
    <property type="match status" value="1"/>
</dbReference>
<keyword evidence="4 8" id="KW-1133">Transmembrane helix</keyword>
<keyword evidence="3 8" id="KW-0812">Transmembrane</keyword>
<gene>
    <name evidence="8" type="primary">mntP</name>
    <name evidence="9" type="ORF">DW848_11070</name>
</gene>
<feature type="transmembrane region" description="Helical" evidence="8">
    <location>
        <begin position="6"/>
        <end position="28"/>
    </location>
</feature>
<feature type="transmembrane region" description="Helical" evidence="8">
    <location>
        <begin position="40"/>
        <end position="60"/>
    </location>
</feature>
<keyword evidence="7 8" id="KW-0464">Manganese</keyword>
<evidence type="ECO:0000256" key="8">
    <source>
        <dbReference type="HAMAP-Rule" id="MF_01521"/>
    </source>
</evidence>
<evidence type="ECO:0000313" key="9">
    <source>
        <dbReference type="EMBL" id="RHC38439.1"/>
    </source>
</evidence>
<proteinExistence type="inferred from homology"/>
<evidence type="ECO:0000313" key="10">
    <source>
        <dbReference type="Proteomes" id="UP000286104"/>
    </source>
</evidence>
<keyword evidence="1 8" id="KW-0813">Transport</keyword>
<dbReference type="GO" id="GO:0005384">
    <property type="term" value="F:manganese ion transmembrane transporter activity"/>
    <property type="evidence" value="ECO:0007669"/>
    <property type="project" value="UniProtKB-UniRule"/>
</dbReference>
<comment type="function">
    <text evidence="8">Probably functions as a manganese efflux pump.</text>
</comment>
<dbReference type="EMBL" id="QSHU01000015">
    <property type="protein sequence ID" value="RHC38439.1"/>
    <property type="molecule type" value="Genomic_DNA"/>
</dbReference>
<feature type="transmembrane region" description="Helical" evidence="8">
    <location>
        <begin position="111"/>
        <end position="131"/>
    </location>
</feature>
<dbReference type="GO" id="GO:0005886">
    <property type="term" value="C:plasma membrane"/>
    <property type="evidence" value="ECO:0007669"/>
    <property type="project" value="UniProtKB-SubCell"/>
</dbReference>
<dbReference type="Proteomes" id="UP000286104">
    <property type="component" value="Unassembled WGS sequence"/>
</dbReference>